<keyword evidence="2" id="KW-0472">Membrane</keyword>
<feature type="transmembrane region" description="Helical" evidence="2">
    <location>
        <begin position="95"/>
        <end position="115"/>
    </location>
</feature>
<dbReference type="AlphaFoldDB" id="A0A9P4GZE6"/>
<feature type="transmembrane region" description="Helical" evidence="2">
    <location>
        <begin position="459"/>
        <end position="478"/>
    </location>
</feature>
<feature type="transmembrane region" description="Helical" evidence="2">
    <location>
        <begin position="157"/>
        <end position="176"/>
    </location>
</feature>
<dbReference type="PANTHER" id="PTHR35394:SF5">
    <property type="entry name" value="DUF3176 DOMAIN-CONTAINING PROTEIN"/>
    <property type="match status" value="1"/>
</dbReference>
<comment type="caution">
    <text evidence="3">The sequence shown here is derived from an EMBL/GenBank/DDBJ whole genome shotgun (WGS) entry which is preliminary data.</text>
</comment>
<proteinExistence type="predicted"/>
<organism evidence="3 4">
    <name type="scientific">Setomelanomma holmii</name>
    <dbReference type="NCBI Taxonomy" id="210430"/>
    <lineage>
        <taxon>Eukaryota</taxon>
        <taxon>Fungi</taxon>
        <taxon>Dikarya</taxon>
        <taxon>Ascomycota</taxon>
        <taxon>Pezizomycotina</taxon>
        <taxon>Dothideomycetes</taxon>
        <taxon>Pleosporomycetidae</taxon>
        <taxon>Pleosporales</taxon>
        <taxon>Pleosporineae</taxon>
        <taxon>Phaeosphaeriaceae</taxon>
        <taxon>Setomelanomma</taxon>
    </lineage>
</organism>
<name>A0A9P4GZE6_9PLEO</name>
<protein>
    <submittedName>
        <fullName evidence="3">Uncharacterized protein</fullName>
    </submittedName>
</protein>
<reference evidence="3" key="1">
    <citation type="journal article" date="2020" name="Stud. Mycol.">
        <title>101 Dothideomycetes genomes: a test case for predicting lifestyles and emergence of pathogens.</title>
        <authorList>
            <person name="Haridas S."/>
            <person name="Albert R."/>
            <person name="Binder M."/>
            <person name="Bloem J."/>
            <person name="Labutti K."/>
            <person name="Salamov A."/>
            <person name="Andreopoulos B."/>
            <person name="Baker S."/>
            <person name="Barry K."/>
            <person name="Bills G."/>
            <person name="Bluhm B."/>
            <person name="Cannon C."/>
            <person name="Castanera R."/>
            <person name="Culley D."/>
            <person name="Daum C."/>
            <person name="Ezra D."/>
            <person name="Gonzalez J."/>
            <person name="Henrissat B."/>
            <person name="Kuo A."/>
            <person name="Liang C."/>
            <person name="Lipzen A."/>
            <person name="Lutzoni F."/>
            <person name="Magnuson J."/>
            <person name="Mondo S."/>
            <person name="Nolan M."/>
            <person name="Ohm R."/>
            <person name="Pangilinan J."/>
            <person name="Park H.-J."/>
            <person name="Ramirez L."/>
            <person name="Alfaro M."/>
            <person name="Sun H."/>
            <person name="Tritt A."/>
            <person name="Yoshinaga Y."/>
            <person name="Zwiers L.-H."/>
            <person name="Turgeon B."/>
            <person name="Goodwin S."/>
            <person name="Spatafora J."/>
            <person name="Crous P."/>
            <person name="Grigoriev I."/>
        </authorList>
    </citation>
    <scope>NUCLEOTIDE SEQUENCE</scope>
    <source>
        <strain evidence="3">CBS 110217</strain>
    </source>
</reference>
<dbReference type="EMBL" id="ML978316">
    <property type="protein sequence ID" value="KAF2023946.1"/>
    <property type="molecule type" value="Genomic_DNA"/>
</dbReference>
<evidence type="ECO:0000256" key="2">
    <source>
        <dbReference type="SAM" id="Phobius"/>
    </source>
</evidence>
<feature type="compositionally biased region" description="Polar residues" evidence="1">
    <location>
        <begin position="29"/>
        <end position="39"/>
    </location>
</feature>
<feature type="transmembrane region" description="Helical" evidence="2">
    <location>
        <begin position="53"/>
        <end position="75"/>
    </location>
</feature>
<evidence type="ECO:0000313" key="4">
    <source>
        <dbReference type="Proteomes" id="UP000799777"/>
    </source>
</evidence>
<keyword evidence="4" id="KW-1185">Reference proteome</keyword>
<dbReference type="OrthoDB" id="5376804at2759"/>
<dbReference type="InterPro" id="IPR021514">
    <property type="entry name" value="DUF3176"/>
</dbReference>
<dbReference type="PANTHER" id="PTHR35394">
    <property type="entry name" value="DUF3176 DOMAIN-CONTAINING PROTEIN"/>
    <property type="match status" value="1"/>
</dbReference>
<evidence type="ECO:0000313" key="3">
    <source>
        <dbReference type="EMBL" id="KAF2023946.1"/>
    </source>
</evidence>
<gene>
    <name evidence="3" type="ORF">EK21DRAFT_118279</name>
</gene>
<dbReference type="Pfam" id="PF11374">
    <property type="entry name" value="DUF3176"/>
    <property type="match status" value="1"/>
</dbReference>
<keyword evidence="2" id="KW-1133">Transmembrane helix</keyword>
<accession>A0A9P4GZE6</accession>
<evidence type="ECO:0000256" key="1">
    <source>
        <dbReference type="SAM" id="MobiDB-lite"/>
    </source>
</evidence>
<dbReference type="Proteomes" id="UP000799777">
    <property type="component" value="Unassembled WGS sequence"/>
</dbReference>
<feature type="region of interest" description="Disordered" evidence="1">
    <location>
        <begin position="17"/>
        <end position="39"/>
    </location>
</feature>
<sequence length="535" mass="58395">MSTTKEPTLTISQYQKVDAEEMNDESKRPSNYTSSNESQSKLRRKCRSSTVSWFWETIAMVASAACLIAVVVILARMHSKPLDRWTLDISLNATVAIFITAAKSLALLVIGACIAQSKWIRFKTAPRRLDEFDLFENAARGPLGSLMLLLQVRWHSGFASVGAILTILALGVDTFAQQVIRLDTKSVEVMDGGASFGLSRNYTGGAKWLMPYPGDIEAKTVDVAMEGAVFRGIYNISSNPNFHCGSTCIWHDSYISLGLASQCKDVTTETLASNANTTSNQTYNRGIYALTTPGNISIGMHFESLVENEEDPPSAYFSELEIFECTLGFAAYNYTTLSASGNRLEIEASSIKLEPGIVSGRPGSQVTYKQSGLPAFVVQEADIRALVNLFESSRFSGNVTSGQIPVALPSGVVMALLSSNITQTFDNVAASMTEQLRSSSSDVARGITVTLVVFVHIEWAWLGLPVAVTFVSGLFLLATWMHARLHHCVPWKSSAVAILYHQVVVGVDEKAVVRSEMRGLKEMEYAAKRTKATLE</sequence>
<keyword evidence="2" id="KW-0812">Transmembrane</keyword>